<evidence type="ECO:0000313" key="1">
    <source>
        <dbReference type="EMBL" id="QUX20328.1"/>
    </source>
</evidence>
<reference evidence="1 2" key="1">
    <citation type="submission" date="2021-05" db="EMBL/GenBank/DDBJ databases">
        <title>Direct Submission.</title>
        <authorList>
            <person name="Li K."/>
            <person name="Gao J."/>
        </authorList>
    </citation>
    <scope>NUCLEOTIDE SEQUENCE [LARGE SCALE GENOMIC DNA]</scope>
    <source>
        <strain evidence="1 2">Mg02</strain>
    </source>
</reference>
<proteinExistence type="predicted"/>
<accession>A0ABX8BGA3</accession>
<name>A0ABX8BGA3_9ACTN</name>
<organism evidence="1 2">
    <name type="scientific">Nocardiopsis changdeensis</name>
    <dbReference type="NCBI Taxonomy" id="2831969"/>
    <lineage>
        <taxon>Bacteria</taxon>
        <taxon>Bacillati</taxon>
        <taxon>Actinomycetota</taxon>
        <taxon>Actinomycetes</taxon>
        <taxon>Streptosporangiales</taxon>
        <taxon>Nocardiopsidaceae</taxon>
        <taxon>Nocardiopsis</taxon>
    </lineage>
</organism>
<evidence type="ECO:0000313" key="2">
    <source>
        <dbReference type="Proteomes" id="UP000676079"/>
    </source>
</evidence>
<dbReference type="RefSeq" id="WP_220561523.1">
    <property type="nucleotide sequence ID" value="NZ_CP074133.1"/>
</dbReference>
<sequence length="52" mass="5761">MADDRFHIDLSEDSNADITETITQAVAAGGSLHITDYDGRVAVYHWHSEEIS</sequence>
<gene>
    <name evidence="1" type="ORF">KGD84_17520</name>
</gene>
<dbReference type="EMBL" id="CP074133">
    <property type="protein sequence ID" value="QUX20328.1"/>
    <property type="molecule type" value="Genomic_DNA"/>
</dbReference>
<keyword evidence="2" id="KW-1185">Reference proteome</keyword>
<protein>
    <submittedName>
        <fullName evidence="1">Uncharacterized protein</fullName>
    </submittedName>
</protein>
<dbReference type="Proteomes" id="UP000676079">
    <property type="component" value="Chromosome"/>
</dbReference>